<accession>A0A8J9Y8I9</accession>
<keyword evidence="2" id="KW-1185">Reference proteome</keyword>
<organism evidence="1 2">
    <name type="scientific">Brenthis ino</name>
    <name type="common">lesser marbled fritillary</name>
    <dbReference type="NCBI Taxonomy" id="405034"/>
    <lineage>
        <taxon>Eukaryota</taxon>
        <taxon>Metazoa</taxon>
        <taxon>Ecdysozoa</taxon>
        <taxon>Arthropoda</taxon>
        <taxon>Hexapoda</taxon>
        <taxon>Insecta</taxon>
        <taxon>Pterygota</taxon>
        <taxon>Neoptera</taxon>
        <taxon>Endopterygota</taxon>
        <taxon>Lepidoptera</taxon>
        <taxon>Glossata</taxon>
        <taxon>Ditrysia</taxon>
        <taxon>Papilionoidea</taxon>
        <taxon>Nymphalidae</taxon>
        <taxon>Heliconiinae</taxon>
        <taxon>Argynnini</taxon>
        <taxon>Brenthis</taxon>
    </lineage>
</organism>
<dbReference type="OrthoDB" id="7470116at2759"/>
<dbReference type="EMBL" id="OV170223">
    <property type="protein sequence ID" value="CAH0723009.1"/>
    <property type="molecule type" value="Genomic_DNA"/>
</dbReference>
<name>A0A8J9Y8I9_9NEOP</name>
<reference evidence="1" key="1">
    <citation type="submission" date="2021-12" db="EMBL/GenBank/DDBJ databases">
        <authorList>
            <person name="Martin H S."/>
        </authorList>
    </citation>
    <scope>NUCLEOTIDE SEQUENCE</scope>
</reference>
<proteinExistence type="predicted"/>
<sequence length="124" mass="13947">MDDTLRCSESSKKLSATEWHLGTESDISLGAGSARFSLQQNLHVLPTKELEPKKSFIPASLMEKLSFLSAYTSTTSKIEILCMQQNNVNRQCDMLCNDVFEVILLLAQSASFGFVERRLCRTEH</sequence>
<dbReference type="Proteomes" id="UP000838878">
    <property type="component" value="Chromosome 3"/>
</dbReference>
<evidence type="ECO:0000313" key="1">
    <source>
        <dbReference type="EMBL" id="CAH0723009.1"/>
    </source>
</evidence>
<dbReference type="AlphaFoldDB" id="A0A8J9Y8I9"/>
<gene>
    <name evidence="1" type="ORF">BINO364_LOCUS8886</name>
</gene>
<protein>
    <submittedName>
        <fullName evidence="1">Uncharacterized protein</fullName>
    </submittedName>
</protein>
<evidence type="ECO:0000313" key="2">
    <source>
        <dbReference type="Proteomes" id="UP000838878"/>
    </source>
</evidence>
<feature type="non-terminal residue" evidence="1">
    <location>
        <position position="124"/>
    </location>
</feature>